<evidence type="ECO:0000313" key="1">
    <source>
        <dbReference type="EMBL" id="GAG04587.1"/>
    </source>
</evidence>
<gene>
    <name evidence="1" type="ORF">S01H1_40256</name>
</gene>
<proteinExistence type="predicted"/>
<protein>
    <submittedName>
        <fullName evidence="1">Uncharacterized protein</fullName>
    </submittedName>
</protein>
<sequence length="69" mass="8354">EHIEKIREPKFREYLCKIDGLLFALIPLTNESYAFYKQIRQENSDMFKFDLKESEELKKKGQKKLLNKT</sequence>
<dbReference type="AlphaFoldDB" id="X0UZJ4"/>
<comment type="caution">
    <text evidence="1">The sequence shown here is derived from an EMBL/GenBank/DDBJ whole genome shotgun (WGS) entry which is preliminary data.</text>
</comment>
<organism evidence="1">
    <name type="scientific">marine sediment metagenome</name>
    <dbReference type="NCBI Taxonomy" id="412755"/>
    <lineage>
        <taxon>unclassified sequences</taxon>
        <taxon>metagenomes</taxon>
        <taxon>ecological metagenomes</taxon>
    </lineage>
</organism>
<name>X0UZJ4_9ZZZZ</name>
<accession>X0UZJ4</accession>
<dbReference type="EMBL" id="BARS01025477">
    <property type="protein sequence ID" value="GAG04587.1"/>
    <property type="molecule type" value="Genomic_DNA"/>
</dbReference>
<reference evidence="1" key="1">
    <citation type="journal article" date="2014" name="Front. Microbiol.">
        <title>High frequency of phylogenetically diverse reductive dehalogenase-homologous genes in deep subseafloor sedimentary metagenomes.</title>
        <authorList>
            <person name="Kawai M."/>
            <person name="Futagami T."/>
            <person name="Toyoda A."/>
            <person name="Takaki Y."/>
            <person name="Nishi S."/>
            <person name="Hori S."/>
            <person name="Arai W."/>
            <person name="Tsubouchi T."/>
            <person name="Morono Y."/>
            <person name="Uchiyama I."/>
            <person name="Ito T."/>
            <person name="Fujiyama A."/>
            <person name="Inagaki F."/>
            <person name="Takami H."/>
        </authorList>
    </citation>
    <scope>NUCLEOTIDE SEQUENCE</scope>
    <source>
        <strain evidence="1">Expedition CK06-06</strain>
    </source>
</reference>
<feature type="non-terminal residue" evidence="1">
    <location>
        <position position="1"/>
    </location>
</feature>